<feature type="transmembrane region" description="Helical" evidence="10">
    <location>
        <begin position="6"/>
        <end position="31"/>
    </location>
</feature>
<dbReference type="PANTHER" id="PTHR45927:SF13">
    <property type="entry name" value="PROTEIN LYK2"/>
    <property type="match status" value="1"/>
</dbReference>
<keyword evidence="8 10" id="KW-0472">Membrane</keyword>
<dbReference type="GO" id="GO:0051707">
    <property type="term" value="P:response to other organism"/>
    <property type="evidence" value="ECO:0007669"/>
    <property type="project" value="UniProtKB-ARBA"/>
</dbReference>
<evidence type="ECO:0000256" key="3">
    <source>
        <dbReference type="ARBA" id="ARBA00022692"/>
    </source>
</evidence>
<evidence type="ECO:0000259" key="11">
    <source>
        <dbReference type="PROSITE" id="PS50011"/>
    </source>
</evidence>
<dbReference type="InterPro" id="IPR052611">
    <property type="entry name" value="Plant_RLK_LysM"/>
</dbReference>
<dbReference type="InterPro" id="IPR000719">
    <property type="entry name" value="Prot_kinase_dom"/>
</dbReference>
<keyword evidence="9" id="KW-1015">Disulfide bond</keyword>
<keyword evidence="13" id="KW-1185">Reference proteome</keyword>
<dbReference type="GO" id="GO:0005524">
    <property type="term" value="F:ATP binding"/>
    <property type="evidence" value="ECO:0007669"/>
    <property type="project" value="UniProtKB-KW"/>
</dbReference>
<dbReference type="Proteomes" id="UP001177003">
    <property type="component" value="Chromosome 2"/>
</dbReference>
<dbReference type="Gene3D" id="1.10.510.10">
    <property type="entry name" value="Transferase(Phosphotransferase) domain 1"/>
    <property type="match status" value="1"/>
</dbReference>
<dbReference type="Gene3D" id="3.30.200.20">
    <property type="entry name" value="Phosphorylase Kinase, domain 1"/>
    <property type="match status" value="1"/>
</dbReference>
<keyword evidence="4" id="KW-0732">Signal</keyword>
<reference evidence="12" key="1">
    <citation type="submission" date="2023-04" db="EMBL/GenBank/DDBJ databases">
        <authorList>
            <person name="Vijverberg K."/>
            <person name="Xiong W."/>
            <person name="Schranz E."/>
        </authorList>
    </citation>
    <scope>NUCLEOTIDE SEQUENCE</scope>
</reference>
<proteinExistence type="predicted"/>
<evidence type="ECO:0000256" key="1">
    <source>
        <dbReference type="ARBA" id="ARBA00004162"/>
    </source>
</evidence>
<dbReference type="FunFam" id="1.10.510.10:FF:000468">
    <property type="entry name" value="PTI1-like tyrosine-protein kinase 3"/>
    <property type="match status" value="1"/>
</dbReference>
<sequence length="427" mass="47315">MWEPQVYIPVIVVAIFTVCVAIAAFTIYMILRRKKTKLHHGSLCNKSVDLELQQLNLSIRTVSENKVSFESSSQKVVVVMESFTVEELTAATADFCSSNLIKGSVYHGRLNGKNLAIKRTDHFTITKINLELLHDATHFHPNLIRLLGSCTGDEESGGVVAGGGFLVFEYAKNGSLKDWIHGGLAIKSHFIASCYCFLTWNQRLRICLDIATALQYMHQIMNPSYVHKDIKSRNIFLDEDFNAKIGNFGMEECIKNDHFPEEVESSSSSSWDRGYIAPELLGSSAIDPTPSTDIYAFGVVLLEILSGKPPVSSNKSENEEEGSVTVLLSEKIKFILRSSTIGSSAELNEFMDNMLGEKYSFDAAITLVNLARACVEDDPMLRPNAGEIVQKLSKLVAEFLPELGEEEEQIAISESSCKPLVIKNISD</sequence>
<evidence type="ECO:0000256" key="8">
    <source>
        <dbReference type="ARBA" id="ARBA00023136"/>
    </source>
</evidence>
<dbReference type="SUPFAM" id="SSF56112">
    <property type="entry name" value="Protein kinase-like (PK-like)"/>
    <property type="match status" value="1"/>
</dbReference>
<dbReference type="GO" id="GO:0004672">
    <property type="term" value="F:protein kinase activity"/>
    <property type="evidence" value="ECO:0007669"/>
    <property type="project" value="InterPro"/>
</dbReference>
<evidence type="ECO:0000256" key="9">
    <source>
        <dbReference type="ARBA" id="ARBA00023157"/>
    </source>
</evidence>
<feature type="domain" description="Protein kinase" evidence="11">
    <location>
        <begin position="91"/>
        <end position="400"/>
    </location>
</feature>
<comment type="subcellular location">
    <subcellularLocation>
        <location evidence="1">Cell membrane</location>
        <topology evidence="1">Single-pass membrane protein</topology>
    </subcellularLocation>
</comment>
<evidence type="ECO:0000313" key="12">
    <source>
        <dbReference type="EMBL" id="CAI9272823.1"/>
    </source>
</evidence>
<evidence type="ECO:0000256" key="5">
    <source>
        <dbReference type="ARBA" id="ARBA00022741"/>
    </source>
</evidence>
<dbReference type="Pfam" id="PF00069">
    <property type="entry name" value="Pkinase"/>
    <property type="match status" value="1"/>
</dbReference>
<dbReference type="PANTHER" id="PTHR45927">
    <property type="entry name" value="LYSM-DOMAIN RECEPTOR-LIKE KINASE-RELATED"/>
    <property type="match status" value="1"/>
</dbReference>
<dbReference type="InterPro" id="IPR008271">
    <property type="entry name" value="Ser/Thr_kinase_AS"/>
</dbReference>
<evidence type="ECO:0000256" key="7">
    <source>
        <dbReference type="ARBA" id="ARBA00022989"/>
    </source>
</evidence>
<evidence type="ECO:0000256" key="4">
    <source>
        <dbReference type="ARBA" id="ARBA00022729"/>
    </source>
</evidence>
<dbReference type="SMART" id="SM00220">
    <property type="entry name" value="S_TKc"/>
    <property type="match status" value="1"/>
</dbReference>
<keyword evidence="6" id="KW-0067">ATP-binding</keyword>
<dbReference type="PROSITE" id="PS00108">
    <property type="entry name" value="PROTEIN_KINASE_ST"/>
    <property type="match status" value="1"/>
</dbReference>
<protein>
    <recommendedName>
        <fullName evidence="11">Protein kinase domain-containing protein</fullName>
    </recommendedName>
</protein>
<keyword evidence="2" id="KW-1003">Cell membrane</keyword>
<keyword evidence="3 10" id="KW-0812">Transmembrane</keyword>
<dbReference type="EMBL" id="OX465078">
    <property type="protein sequence ID" value="CAI9272823.1"/>
    <property type="molecule type" value="Genomic_DNA"/>
</dbReference>
<evidence type="ECO:0000256" key="6">
    <source>
        <dbReference type="ARBA" id="ARBA00022840"/>
    </source>
</evidence>
<keyword evidence="5" id="KW-0547">Nucleotide-binding</keyword>
<gene>
    <name evidence="12" type="ORF">LSALG_LOCUS13011</name>
</gene>
<dbReference type="InterPro" id="IPR011009">
    <property type="entry name" value="Kinase-like_dom_sf"/>
</dbReference>
<evidence type="ECO:0000313" key="13">
    <source>
        <dbReference type="Proteomes" id="UP001177003"/>
    </source>
</evidence>
<organism evidence="12 13">
    <name type="scientific">Lactuca saligna</name>
    <name type="common">Willowleaf lettuce</name>
    <dbReference type="NCBI Taxonomy" id="75948"/>
    <lineage>
        <taxon>Eukaryota</taxon>
        <taxon>Viridiplantae</taxon>
        <taxon>Streptophyta</taxon>
        <taxon>Embryophyta</taxon>
        <taxon>Tracheophyta</taxon>
        <taxon>Spermatophyta</taxon>
        <taxon>Magnoliopsida</taxon>
        <taxon>eudicotyledons</taxon>
        <taxon>Gunneridae</taxon>
        <taxon>Pentapetalae</taxon>
        <taxon>asterids</taxon>
        <taxon>campanulids</taxon>
        <taxon>Asterales</taxon>
        <taxon>Asteraceae</taxon>
        <taxon>Cichorioideae</taxon>
        <taxon>Cichorieae</taxon>
        <taxon>Lactucinae</taxon>
        <taxon>Lactuca</taxon>
    </lineage>
</organism>
<evidence type="ECO:0000256" key="2">
    <source>
        <dbReference type="ARBA" id="ARBA00022475"/>
    </source>
</evidence>
<accession>A0AA35YF59</accession>
<dbReference type="AlphaFoldDB" id="A0AA35YF59"/>
<dbReference type="GO" id="GO:0005886">
    <property type="term" value="C:plasma membrane"/>
    <property type="evidence" value="ECO:0007669"/>
    <property type="project" value="UniProtKB-SubCell"/>
</dbReference>
<dbReference type="PROSITE" id="PS50011">
    <property type="entry name" value="PROTEIN_KINASE_DOM"/>
    <property type="match status" value="1"/>
</dbReference>
<keyword evidence="7 10" id="KW-1133">Transmembrane helix</keyword>
<evidence type="ECO:0000256" key="10">
    <source>
        <dbReference type="SAM" id="Phobius"/>
    </source>
</evidence>
<name>A0AA35YF59_LACSI</name>